<comment type="similarity">
    <text evidence="2 9">Belongs to the uroporphyrinogen-III synthase family.</text>
</comment>
<comment type="catalytic activity">
    <reaction evidence="8 9">
        <text>hydroxymethylbilane = uroporphyrinogen III + H2O</text>
        <dbReference type="Rhea" id="RHEA:18965"/>
        <dbReference type="ChEBI" id="CHEBI:15377"/>
        <dbReference type="ChEBI" id="CHEBI:57308"/>
        <dbReference type="ChEBI" id="CHEBI:57845"/>
        <dbReference type="EC" id="4.2.1.75"/>
    </reaction>
</comment>
<dbReference type="Gene3D" id="3.40.50.10090">
    <property type="match status" value="2"/>
</dbReference>
<evidence type="ECO:0000313" key="12">
    <source>
        <dbReference type="Proteomes" id="UP000682951"/>
    </source>
</evidence>
<proteinExistence type="inferred from homology"/>
<accession>A0ABS5HFP9</accession>
<gene>
    <name evidence="11" type="ORF">KDD93_00710</name>
</gene>
<evidence type="ECO:0000256" key="3">
    <source>
        <dbReference type="ARBA" id="ARBA00013109"/>
    </source>
</evidence>
<evidence type="ECO:0000313" key="11">
    <source>
        <dbReference type="EMBL" id="MBR8463094.1"/>
    </source>
</evidence>
<evidence type="ECO:0000256" key="9">
    <source>
        <dbReference type="RuleBase" id="RU366031"/>
    </source>
</evidence>
<dbReference type="Pfam" id="PF02602">
    <property type="entry name" value="HEM4"/>
    <property type="match status" value="1"/>
</dbReference>
<sequence>MAKIYLISNTQTNDTNVINLNVSAIKFLDFSVSLSDFDVLVLTSKNSLEALRQNQIKLDKNLGVFAIGELCARAAREFGFTQIYTAFNSHGDDFAYEIIPFLSDKKVLFLKAMQTASNVAEILRQNDINLTQIIAYKNSFNELPKALKPPQNSILIFTAPSSVRNFIKNFGWDKSYKVVAIGRTTANELNKLTIPLIAPVQSIDECIKLAKTLF</sequence>
<evidence type="ECO:0000256" key="2">
    <source>
        <dbReference type="ARBA" id="ARBA00008133"/>
    </source>
</evidence>
<protein>
    <recommendedName>
        <fullName evidence="7 9">Uroporphyrinogen-III synthase</fullName>
        <ecNumber evidence="3 9">4.2.1.75</ecNumber>
    </recommendedName>
</protein>
<dbReference type="InterPro" id="IPR039793">
    <property type="entry name" value="UROS/Hem4"/>
</dbReference>
<evidence type="ECO:0000259" key="10">
    <source>
        <dbReference type="Pfam" id="PF02602"/>
    </source>
</evidence>
<dbReference type="RefSeq" id="WP_212141366.1">
    <property type="nucleotide sequence ID" value="NZ_JAGSSW010000001.1"/>
</dbReference>
<comment type="function">
    <text evidence="6 9">Catalyzes cyclization of the linear tetrapyrrole, hydroxymethylbilane, to the macrocyclic uroporphyrinogen III.</text>
</comment>
<dbReference type="EMBL" id="JAGSSW010000001">
    <property type="protein sequence ID" value="MBR8463094.1"/>
    <property type="molecule type" value="Genomic_DNA"/>
</dbReference>
<dbReference type="EC" id="4.2.1.75" evidence="3 9"/>
<dbReference type="SUPFAM" id="SSF69618">
    <property type="entry name" value="HemD-like"/>
    <property type="match status" value="1"/>
</dbReference>
<comment type="caution">
    <text evidence="11">The sequence shown here is derived from an EMBL/GenBank/DDBJ whole genome shotgun (WGS) entry which is preliminary data.</text>
</comment>
<evidence type="ECO:0000256" key="6">
    <source>
        <dbReference type="ARBA" id="ARBA00037589"/>
    </source>
</evidence>
<keyword evidence="12" id="KW-1185">Reference proteome</keyword>
<dbReference type="PANTHER" id="PTHR38042">
    <property type="entry name" value="UROPORPHYRINOGEN-III SYNTHASE, CHLOROPLASTIC"/>
    <property type="match status" value="1"/>
</dbReference>
<keyword evidence="5 9" id="KW-0627">Porphyrin biosynthesis</keyword>
<dbReference type="Proteomes" id="UP000682951">
    <property type="component" value="Unassembled WGS sequence"/>
</dbReference>
<evidence type="ECO:0000256" key="1">
    <source>
        <dbReference type="ARBA" id="ARBA00004772"/>
    </source>
</evidence>
<comment type="pathway">
    <text evidence="1 9">Porphyrin-containing compound metabolism; protoporphyrin-IX biosynthesis; coproporphyrinogen-III from 5-aminolevulinate: step 3/4.</text>
</comment>
<dbReference type="InterPro" id="IPR036108">
    <property type="entry name" value="4pyrrol_syn_uPrphyn_synt_sf"/>
</dbReference>
<organism evidence="11 12">
    <name type="scientific">Campylobacter anatolicus</name>
    <dbReference type="NCBI Taxonomy" id="2829105"/>
    <lineage>
        <taxon>Bacteria</taxon>
        <taxon>Pseudomonadati</taxon>
        <taxon>Campylobacterota</taxon>
        <taxon>Epsilonproteobacteria</taxon>
        <taxon>Campylobacterales</taxon>
        <taxon>Campylobacteraceae</taxon>
        <taxon>Campylobacter</taxon>
    </lineage>
</organism>
<dbReference type="InterPro" id="IPR003754">
    <property type="entry name" value="4pyrrol_synth_uPrphyn_synth"/>
</dbReference>
<feature type="domain" description="Tetrapyrrole biosynthesis uroporphyrinogen III synthase" evidence="10">
    <location>
        <begin position="17"/>
        <end position="207"/>
    </location>
</feature>
<name>A0ABS5HFP9_9BACT</name>
<evidence type="ECO:0000256" key="5">
    <source>
        <dbReference type="ARBA" id="ARBA00023244"/>
    </source>
</evidence>
<reference evidence="11 12" key="1">
    <citation type="submission" date="2021-04" db="EMBL/GenBank/DDBJ databases">
        <title>Molecular and phenotypic characterization and identification of bacterial isolates recovered from the Anatolian ground squirrels (Spermophilus xanthoprymnus) and which have the potential to form a new species in the Campylobacter genus.</title>
        <authorList>
            <person name="Aydin F."/>
            <person name="Abay S."/>
            <person name="Kayman T."/>
            <person name="Karakaya E."/>
            <person name="Mustak H.K."/>
            <person name="Mustak I.B."/>
            <person name="Bilgin N."/>
            <person name="Duzler A."/>
            <person name="Sahin O."/>
            <person name="Guran O."/>
            <person name="Saticioglu I.B."/>
        </authorList>
    </citation>
    <scope>NUCLEOTIDE SEQUENCE [LARGE SCALE GENOMIC DNA]</scope>
    <source>
        <strain evidence="12">faydin-G24</strain>
    </source>
</reference>
<evidence type="ECO:0000256" key="7">
    <source>
        <dbReference type="ARBA" id="ARBA00040167"/>
    </source>
</evidence>
<evidence type="ECO:0000256" key="4">
    <source>
        <dbReference type="ARBA" id="ARBA00023239"/>
    </source>
</evidence>
<dbReference type="PANTHER" id="PTHR38042:SF1">
    <property type="entry name" value="UROPORPHYRINOGEN-III SYNTHASE, CHLOROPLASTIC"/>
    <property type="match status" value="1"/>
</dbReference>
<keyword evidence="4 9" id="KW-0456">Lyase</keyword>
<evidence type="ECO:0000256" key="8">
    <source>
        <dbReference type="ARBA" id="ARBA00048617"/>
    </source>
</evidence>
<dbReference type="CDD" id="cd06578">
    <property type="entry name" value="HemD"/>
    <property type="match status" value="1"/>
</dbReference>